<proteinExistence type="predicted"/>
<reference evidence="5 6" key="1">
    <citation type="submission" date="2023-07" db="EMBL/GenBank/DDBJ databases">
        <title>Sequencing the genomes of 1000 actinobacteria strains.</title>
        <authorList>
            <person name="Klenk H.-P."/>
        </authorList>
    </citation>
    <scope>NUCLEOTIDE SEQUENCE [LARGE SCALE GENOMIC DNA]</scope>
    <source>
        <strain evidence="5 6">DSM 44709</strain>
    </source>
</reference>
<name>A0AAE3W026_9ACTN</name>
<sequence>MGVPSRELIRADVAESLGESPDDLTDDENLLDRGLDSIRIMTLVEKWRRDGYHADFLDLAENPTVAGWESVLRRS</sequence>
<dbReference type="FunFam" id="1.10.1200.10:FF:000021">
    <property type="entry name" value="Isochorismatase"/>
    <property type="match status" value="1"/>
</dbReference>
<protein>
    <submittedName>
        <fullName evidence="5">Aryl carrier-like protein</fullName>
    </submittedName>
</protein>
<dbReference type="Gene3D" id="1.10.1200.10">
    <property type="entry name" value="ACP-like"/>
    <property type="match status" value="1"/>
</dbReference>
<gene>
    <name evidence="5" type="ORF">J2S42_002799</name>
</gene>
<organism evidence="5 6">
    <name type="scientific">Catenuloplanes indicus</name>
    <dbReference type="NCBI Taxonomy" id="137267"/>
    <lineage>
        <taxon>Bacteria</taxon>
        <taxon>Bacillati</taxon>
        <taxon>Actinomycetota</taxon>
        <taxon>Actinomycetes</taxon>
        <taxon>Micromonosporales</taxon>
        <taxon>Micromonosporaceae</taxon>
        <taxon>Catenuloplanes</taxon>
    </lineage>
</organism>
<evidence type="ECO:0000313" key="5">
    <source>
        <dbReference type="EMBL" id="MDQ0366130.1"/>
    </source>
</evidence>
<dbReference type="EMBL" id="JAUSUZ010000001">
    <property type="protein sequence ID" value="MDQ0366130.1"/>
    <property type="molecule type" value="Genomic_DNA"/>
</dbReference>
<evidence type="ECO:0000313" key="6">
    <source>
        <dbReference type="Proteomes" id="UP001240236"/>
    </source>
</evidence>
<keyword evidence="2" id="KW-0596">Phosphopantetheine</keyword>
<dbReference type="Proteomes" id="UP001240236">
    <property type="component" value="Unassembled WGS sequence"/>
</dbReference>
<dbReference type="Pfam" id="PF00550">
    <property type="entry name" value="PP-binding"/>
    <property type="match status" value="1"/>
</dbReference>
<dbReference type="InterPro" id="IPR009081">
    <property type="entry name" value="PP-bd_ACP"/>
</dbReference>
<accession>A0AAE3W026</accession>
<comment type="caution">
    <text evidence="5">The sequence shown here is derived from an EMBL/GenBank/DDBJ whole genome shotgun (WGS) entry which is preliminary data.</text>
</comment>
<comment type="pathway">
    <text evidence="1">Siderophore biosynthesis.</text>
</comment>
<dbReference type="SUPFAM" id="SSF47336">
    <property type="entry name" value="ACP-like"/>
    <property type="match status" value="1"/>
</dbReference>
<evidence type="ECO:0000259" key="4">
    <source>
        <dbReference type="PROSITE" id="PS50075"/>
    </source>
</evidence>
<feature type="domain" description="Carrier" evidence="4">
    <location>
        <begin position="3"/>
        <end position="75"/>
    </location>
</feature>
<keyword evidence="6" id="KW-1185">Reference proteome</keyword>
<dbReference type="AlphaFoldDB" id="A0AAE3W026"/>
<evidence type="ECO:0000256" key="1">
    <source>
        <dbReference type="ARBA" id="ARBA00004924"/>
    </source>
</evidence>
<dbReference type="PROSITE" id="PS50075">
    <property type="entry name" value="CARRIER"/>
    <property type="match status" value="1"/>
</dbReference>
<evidence type="ECO:0000256" key="2">
    <source>
        <dbReference type="ARBA" id="ARBA00022450"/>
    </source>
</evidence>
<dbReference type="RefSeq" id="WP_307239234.1">
    <property type="nucleotide sequence ID" value="NZ_JAUSUZ010000001.1"/>
</dbReference>
<keyword evidence="3" id="KW-0597">Phosphoprotein</keyword>
<evidence type="ECO:0000256" key="3">
    <source>
        <dbReference type="ARBA" id="ARBA00022553"/>
    </source>
</evidence>
<dbReference type="InterPro" id="IPR036736">
    <property type="entry name" value="ACP-like_sf"/>
</dbReference>